<dbReference type="AlphaFoldDB" id="A0A9D6Z492"/>
<evidence type="ECO:0000313" key="1">
    <source>
        <dbReference type="EMBL" id="MBI5247981.1"/>
    </source>
</evidence>
<name>A0A9D6Z492_9BACT</name>
<organism evidence="1 2">
    <name type="scientific">Desulfomonile tiedjei</name>
    <dbReference type="NCBI Taxonomy" id="2358"/>
    <lineage>
        <taxon>Bacteria</taxon>
        <taxon>Pseudomonadati</taxon>
        <taxon>Thermodesulfobacteriota</taxon>
        <taxon>Desulfomonilia</taxon>
        <taxon>Desulfomonilales</taxon>
        <taxon>Desulfomonilaceae</taxon>
        <taxon>Desulfomonile</taxon>
    </lineage>
</organism>
<dbReference type="Proteomes" id="UP000807825">
    <property type="component" value="Unassembled WGS sequence"/>
</dbReference>
<accession>A0A9D6Z492</accession>
<proteinExistence type="predicted"/>
<gene>
    <name evidence="1" type="ORF">HY912_00675</name>
</gene>
<comment type="caution">
    <text evidence="1">The sequence shown here is derived from an EMBL/GenBank/DDBJ whole genome shotgun (WGS) entry which is preliminary data.</text>
</comment>
<dbReference type="EMBL" id="JACRDE010000020">
    <property type="protein sequence ID" value="MBI5247981.1"/>
    <property type="molecule type" value="Genomic_DNA"/>
</dbReference>
<protein>
    <submittedName>
        <fullName evidence="1">Uncharacterized protein</fullName>
    </submittedName>
</protein>
<evidence type="ECO:0000313" key="2">
    <source>
        <dbReference type="Proteomes" id="UP000807825"/>
    </source>
</evidence>
<sequence length="110" mass="12212">MAPKLSALRRPHAWVRRLSLCDEVFIASFARCVDRYLATSGGPDYACCRILGNHMAGKRWTTRDRHVNIAPDDASGKGVRGAAGRMIVVSDSRDCVSILLYLHYYLPAFG</sequence>
<reference evidence="1" key="1">
    <citation type="submission" date="2020-07" db="EMBL/GenBank/DDBJ databases">
        <title>Huge and variable diversity of episymbiotic CPR bacteria and DPANN archaea in groundwater ecosystems.</title>
        <authorList>
            <person name="He C.Y."/>
            <person name="Keren R."/>
            <person name="Whittaker M."/>
            <person name="Farag I.F."/>
            <person name="Doudna J."/>
            <person name="Cate J.H.D."/>
            <person name="Banfield J.F."/>
        </authorList>
    </citation>
    <scope>NUCLEOTIDE SEQUENCE</scope>
    <source>
        <strain evidence="1">NC_groundwater_1664_Pr3_B-0.1um_52_9</strain>
    </source>
</reference>